<dbReference type="PANTHER" id="PTHR24056:SF412">
    <property type="entry name" value="PROTEIN KINASE DOMAIN-CONTAINING PROTEIN"/>
    <property type="match status" value="1"/>
</dbReference>
<evidence type="ECO:0000259" key="8">
    <source>
        <dbReference type="PROSITE" id="PS50011"/>
    </source>
</evidence>
<dbReference type="InterPro" id="IPR000719">
    <property type="entry name" value="Prot_kinase_dom"/>
</dbReference>
<dbReference type="InterPro" id="IPR011009">
    <property type="entry name" value="Kinase-like_dom_sf"/>
</dbReference>
<keyword evidence="3" id="KW-0597">Phosphoprotein</keyword>
<dbReference type="GO" id="GO:0005634">
    <property type="term" value="C:nucleus"/>
    <property type="evidence" value="ECO:0007669"/>
    <property type="project" value="TreeGrafter"/>
</dbReference>
<dbReference type="PANTHER" id="PTHR24056">
    <property type="entry name" value="CELL DIVISION PROTEIN KINASE"/>
    <property type="match status" value="1"/>
</dbReference>
<dbReference type="Gramene" id="TKW03238">
    <property type="protein sequence ID" value="TKW03238"/>
    <property type="gene ID" value="SEVIR_7G012200v2"/>
</dbReference>
<dbReference type="Proteomes" id="UP000298652">
    <property type="component" value="Chromosome 7"/>
</dbReference>
<dbReference type="GO" id="GO:0008353">
    <property type="term" value="F:RNA polymerase II CTD heptapeptide repeat kinase activity"/>
    <property type="evidence" value="ECO:0007669"/>
    <property type="project" value="UniProtKB-EC"/>
</dbReference>
<evidence type="ECO:0000256" key="6">
    <source>
        <dbReference type="ARBA" id="ARBA00049280"/>
    </source>
</evidence>
<dbReference type="Pfam" id="PF00069">
    <property type="entry name" value="Pkinase"/>
    <property type="match status" value="1"/>
</dbReference>
<evidence type="ECO:0000256" key="7">
    <source>
        <dbReference type="SAM" id="MobiDB-lite"/>
    </source>
</evidence>
<evidence type="ECO:0000256" key="5">
    <source>
        <dbReference type="ARBA" id="ARBA00022840"/>
    </source>
</evidence>
<dbReference type="EC" id="2.7.11.23" evidence="2"/>
<reference evidence="9" key="1">
    <citation type="submission" date="2019-03" db="EMBL/GenBank/DDBJ databases">
        <title>WGS assembly of Setaria viridis.</title>
        <authorList>
            <person name="Huang P."/>
            <person name="Jenkins J."/>
            <person name="Grimwood J."/>
            <person name="Barry K."/>
            <person name="Healey A."/>
            <person name="Mamidi S."/>
            <person name="Sreedasyam A."/>
            <person name="Shu S."/>
            <person name="Feldman M."/>
            <person name="Wu J."/>
            <person name="Yu Y."/>
            <person name="Chen C."/>
            <person name="Johnson J."/>
            <person name="Rokhsar D."/>
            <person name="Baxter I."/>
            <person name="Schmutz J."/>
            <person name="Brutnell T."/>
            <person name="Kellogg E."/>
        </authorList>
    </citation>
    <scope>NUCLEOTIDE SEQUENCE [LARGE SCALE GENOMIC DNA]</scope>
</reference>
<sequence length="426" mass="46765">MDDGERADPAPMTTVATREHRRTRTTISAKRAVVISAMIDNIAATAAEGRLMACRRKHRMTSTGGYKQEGCRLIQGEHGVVVRARHRSTGHRSGRSQASDALREACFTAAGSGHPSLSTFRTVACSPGTMDYSIITNYAGPTLRAVMGDHGGDQPFLESEVRRHMWQLLASAEVMHGHDIVHQDIKPENILVGGDQSMIEKDTPCCFTGTMPYMAPEVLAKNTDHGALVDASSLDCIMAELLTSKPPFAGKDEAHQLFKNFDVLSVPCRRAWQAMKPQAYEEEVQVWRAWQLRARHRNRLCELFPEKMLSRDRFRVLKGLLTCDPKKQLMAATALQCLWFIKDDDDDAPISETERITVTNIAGMASKFSSLALSFALARQRHAGSRLLAMSGRAGHGDPCLCQRPSRAPLAPPLAGQPGAAPPLEA</sequence>
<dbReference type="GO" id="GO:0005524">
    <property type="term" value="F:ATP binding"/>
    <property type="evidence" value="ECO:0007669"/>
    <property type="project" value="UniProtKB-KW"/>
</dbReference>
<dbReference type="EMBL" id="CM016558">
    <property type="protein sequence ID" value="TKW03238.1"/>
    <property type="molecule type" value="Genomic_DNA"/>
</dbReference>
<evidence type="ECO:0000256" key="2">
    <source>
        <dbReference type="ARBA" id="ARBA00012409"/>
    </source>
</evidence>
<proteinExistence type="inferred from homology"/>
<dbReference type="AlphaFoldDB" id="A0A4U6TL17"/>
<organism evidence="9 10">
    <name type="scientific">Setaria viridis</name>
    <name type="common">Green bristlegrass</name>
    <name type="synonym">Setaria italica subsp. viridis</name>
    <dbReference type="NCBI Taxonomy" id="4556"/>
    <lineage>
        <taxon>Eukaryota</taxon>
        <taxon>Viridiplantae</taxon>
        <taxon>Streptophyta</taxon>
        <taxon>Embryophyta</taxon>
        <taxon>Tracheophyta</taxon>
        <taxon>Spermatophyta</taxon>
        <taxon>Magnoliopsida</taxon>
        <taxon>Liliopsida</taxon>
        <taxon>Poales</taxon>
        <taxon>Poaceae</taxon>
        <taxon>PACMAD clade</taxon>
        <taxon>Panicoideae</taxon>
        <taxon>Panicodae</taxon>
        <taxon>Paniceae</taxon>
        <taxon>Cenchrinae</taxon>
        <taxon>Setaria</taxon>
    </lineage>
</organism>
<dbReference type="Gene3D" id="3.30.200.20">
    <property type="entry name" value="Phosphorylase Kinase, domain 1"/>
    <property type="match status" value="1"/>
</dbReference>
<protein>
    <recommendedName>
        <fullName evidence="2">[RNA-polymerase]-subunit kinase</fullName>
        <ecNumber evidence="2">2.7.11.23</ecNumber>
    </recommendedName>
</protein>
<name>A0A4U6TL17_SETVI</name>
<keyword evidence="5" id="KW-0067">ATP-binding</keyword>
<dbReference type="SUPFAM" id="SSF56112">
    <property type="entry name" value="Protein kinase-like (PK-like)"/>
    <property type="match status" value="1"/>
</dbReference>
<keyword evidence="4" id="KW-0547">Nucleotide-binding</keyword>
<evidence type="ECO:0000256" key="4">
    <source>
        <dbReference type="ARBA" id="ARBA00022741"/>
    </source>
</evidence>
<comment type="catalytic activity">
    <reaction evidence="6">
        <text>[DNA-directed RNA polymerase] + ATP = phospho-[DNA-directed RNA polymerase] + ADP + H(+)</text>
        <dbReference type="Rhea" id="RHEA:10216"/>
        <dbReference type="Rhea" id="RHEA-COMP:11321"/>
        <dbReference type="Rhea" id="RHEA-COMP:11322"/>
        <dbReference type="ChEBI" id="CHEBI:15378"/>
        <dbReference type="ChEBI" id="CHEBI:30616"/>
        <dbReference type="ChEBI" id="CHEBI:43176"/>
        <dbReference type="ChEBI" id="CHEBI:68546"/>
        <dbReference type="ChEBI" id="CHEBI:456216"/>
        <dbReference type="EC" id="2.7.11.23"/>
    </reaction>
</comment>
<dbReference type="PROSITE" id="PS00108">
    <property type="entry name" value="PROTEIN_KINASE_ST"/>
    <property type="match status" value="1"/>
</dbReference>
<evidence type="ECO:0000313" key="10">
    <source>
        <dbReference type="Proteomes" id="UP000298652"/>
    </source>
</evidence>
<dbReference type="SMART" id="SM00220">
    <property type="entry name" value="S_TKc"/>
    <property type="match status" value="1"/>
</dbReference>
<feature type="region of interest" description="Disordered" evidence="7">
    <location>
        <begin position="1"/>
        <end position="23"/>
    </location>
</feature>
<dbReference type="PROSITE" id="PS50011">
    <property type="entry name" value="PROTEIN_KINASE_DOM"/>
    <property type="match status" value="1"/>
</dbReference>
<dbReference type="InterPro" id="IPR050108">
    <property type="entry name" value="CDK"/>
</dbReference>
<dbReference type="InterPro" id="IPR008271">
    <property type="entry name" value="Ser/Thr_kinase_AS"/>
</dbReference>
<comment type="similarity">
    <text evidence="1">Belongs to the protein kinase superfamily. CMGC Ser/Thr protein kinase family. CDC2/CDKX subfamily.</text>
</comment>
<evidence type="ECO:0000313" key="9">
    <source>
        <dbReference type="EMBL" id="TKW03238.1"/>
    </source>
</evidence>
<keyword evidence="10" id="KW-1185">Reference proteome</keyword>
<dbReference type="GO" id="GO:0007346">
    <property type="term" value="P:regulation of mitotic cell cycle"/>
    <property type="evidence" value="ECO:0007669"/>
    <property type="project" value="TreeGrafter"/>
</dbReference>
<feature type="domain" description="Protein kinase" evidence="8">
    <location>
        <begin position="67"/>
        <end position="340"/>
    </location>
</feature>
<accession>A0A4U6TL17</accession>
<evidence type="ECO:0000256" key="1">
    <source>
        <dbReference type="ARBA" id="ARBA00006485"/>
    </source>
</evidence>
<gene>
    <name evidence="9" type="ORF">SEVIR_7G012200v2</name>
</gene>
<dbReference type="Gene3D" id="1.10.510.10">
    <property type="entry name" value="Transferase(Phosphotransferase) domain 1"/>
    <property type="match status" value="1"/>
</dbReference>
<evidence type="ECO:0000256" key="3">
    <source>
        <dbReference type="ARBA" id="ARBA00022553"/>
    </source>
</evidence>